<reference evidence="2 3" key="1">
    <citation type="submission" date="2015-12" db="EMBL/GenBank/DDBJ databases">
        <title>The genome of Folsomia candida.</title>
        <authorList>
            <person name="Faddeeva A."/>
            <person name="Derks M.F."/>
            <person name="Anvar Y."/>
            <person name="Smit S."/>
            <person name="Van Straalen N."/>
            <person name="Roelofs D."/>
        </authorList>
    </citation>
    <scope>NUCLEOTIDE SEQUENCE [LARGE SCALE GENOMIC DNA]</scope>
    <source>
        <strain evidence="2 3">VU population</strain>
        <tissue evidence="2">Whole body</tissue>
    </source>
</reference>
<accession>A0A226CWU8</accession>
<dbReference type="EMBL" id="LNIX01000067">
    <property type="protein sequence ID" value="OXA36988.1"/>
    <property type="molecule type" value="Genomic_DNA"/>
</dbReference>
<gene>
    <name evidence="2" type="ORF">Fcan01_28238</name>
</gene>
<dbReference type="AlphaFoldDB" id="A0A226CWU8"/>
<name>A0A226CWU8_FOLCA</name>
<proteinExistence type="predicted"/>
<keyword evidence="3" id="KW-1185">Reference proteome</keyword>
<feature type="region of interest" description="Disordered" evidence="1">
    <location>
        <begin position="77"/>
        <end position="115"/>
    </location>
</feature>
<feature type="compositionally biased region" description="Basic and acidic residues" evidence="1">
    <location>
        <begin position="92"/>
        <end position="104"/>
    </location>
</feature>
<protein>
    <submittedName>
        <fullName evidence="2">Uncharacterized protein</fullName>
    </submittedName>
</protein>
<sequence length="168" mass="18699">MDNLLIEWVGEDTRSFSVVSIDRLADGALKSSGRKLIGKTLSIIWTRGKEYLGRILNIGQFDELNVEADERAAQVSVEEMSQKAKAGKKRGNSGEDNNKAEIKTRKSRRNGSPDCGKKIAEILSQMDYPNTEDIQIADHNETSVNDETYDLNEASSYKGILYIVVSII</sequence>
<comment type="caution">
    <text evidence="2">The sequence shown here is derived from an EMBL/GenBank/DDBJ whole genome shotgun (WGS) entry which is preliminary data.</text>
</comment>
<organism evidence="2 3">
    <name type="scientific">Folsomia candida</name>
    <name type="common">Springtail</name>
    <dbReference type="NCBI Taxonomy" id="158441"/>
    <lineage>
        <taxon>Eukaryota</taxon>
        <taxon>Metazoa</taxon>
        <taxon>Ecdysozoa</taxon>
        <taxon>Arthropoda</taxon>
        <taxon>Hexapoda</taxon>
        <taxon>Collembola</taxon>
        <taxon>Entomobryomorpha</taxon>
        <taxon>Isotomoidea</taxon>
        <taxon>Isotomidae</taxon>
        <taxon>Proisotominae</taxon>
        <taxon>Folsomia</taxon>
    </lineage>
</organism>
<dbReference type="Proteomes" id="UP000198287">
    <property type="component" value="Unassembled WGS sequence"/>
</dbReference>
<evidence type="ECO:0000256" key="1">
    <source>
        <dbReference type="SAM" id="MobiDB-lite"/>
    </source>
</evidence>
<evidence type="ECO:0000313" key="3">
    <source>
        <dbReference type="Proteomes" id="UP000198287"/>
    </source>
</evidence>
<evidence type="ECO:0000313" key="2">
    <source>
        <dbReference type="EMBL" id="OXA36988.1"/>
    </source>
</evidence>